<proteinExistence type="inferred from homology"/>
<keyword evidence="3" id="KW-0326">Glycosidase</keyword>
<dbReference type="SUPFAM" id="SSF51445">
    <property type="entry name" value="(Trans)glycosidases"/>
    <property type="match status" value="1"/>
</dbReference>
<protein>
    <recommendedName>
        <fullName evidence="6">Glycosyl hydrolases family 39 N-terminal catalytic domain-containing protein</fullName>
    </recommendedName>
</protein>
<keyword evidence="8" id="KW-1185">Reference proteome</keyword>
<gene>
    <name evidence="7" type="ORF">SGFS_090040</name>
</gene>
<evidence type="ECO:0000256" key="5">
    <source>
        <dbReference type="SAM" id="Phobius"/>
    </source>
</evidence>
<evidence type="ECO:0000313" key="8">
    <source>
        <dbReference type="Proteomes" id="UP001321542"/>
    </source>
</evidence>
<reference evidence="7 8" key="2">
    <citation type="journal article" date="2023" name="ChemBioChem">
        <title>Acyltransferase Domain Exchange between Two Independent Type I Polyketide Synthases in the Same Producer Strain of Macrolide Antibiotics.</title>
        <authorList>
            <person name="Kudo F."/>
            <person name="Kishikawa K."/>
            <person name="Tsuboi K."/>
            <person name="Kido T."/>
            <person name="Usui T."/>
            <person name="Hashimoto J."/>
            <person name="Shin-Ya K."/>
            <person name="Miyanaga A."/>
            <person name="Eguchi T."/>
        </authorList>
    </citation>
    <scope>NUCLEOTIDE SEQUENCE [LARGE SCALE GENOMIC DNA]</scope>
    <source>
        <strain evidence="7 8">A-8890</strain>
    </source>
</reference>
<dbReference type="InterPro" id="IPR051923">
    <property type="entry name" value="Glycosyl_Hydrolase_39"/>
</dbReference>
<sequence>MTPRPRSFHSVLLCRLSRRNLPYRRPTPLLWPVMARHGWYSGAGRRRLTALLGVGVVALVLIVALINTLPGDGGSTAGTSRDGDKVHGTPAVPPDDTGPFVGWGFTHTQFSADEGDSAATERVEKRLGAQPFPQIQHIMGWGADNPEPVEGRYDFEEMDRRIDFVRASGGIPVVTLCCAPDWMKGGRSGANSTDWSQDALETAPEPEHYADYAALAATVAKRYPDVRHFIVWNEFKGFWNNAEARWDYEGYTKLYNLVHKALKKVDKAIMVGGPYLVMDSVDPRQDGASTSLKGSWGAMDQRVLDAFDYWNKNKAGADFVVVDGSSYTKDDDLLPDEFAATEKFTAVSRWVRERSDGLPLWWAEYYVEPADANDDRAGWSETRRVAVQASGLIAMARGGATSGFYWNPEEESGADCPGCLWTPTDTEDGGKALPMYDLLSRFGKEFPPGTEYESVSVAADDKPNVRVLADDKAVLVVNTLDRSISAKVDGQRFGMGAYEVKWLERQAG</sequence>
<name>A0ABM7FN08_9ACTN</name>
<evidence type="ECO:0000256" key="1">
    <source>
        <dbReference type="ARBA" id="ARBA00008875"/>
    </source>
</evidence>
<dbReference type="InterPro" id="IPR049166">
    <property type="entry name" value="GH39_cat"/>
</dbReference>
<dbReference type="EMBL" id="AP018448">
    <property type="protein sequence ID" value="BBC37710.1"/>
    <property type="molecule type" value="Genomic_DNA"/>
</dbReference>
<keyword evidence="5" id="KW-0812">Transmembrane</keyword>
<dbReference type="PANTHER" id="PTHR12631:SF10">
    <property type="entry name" value="BETA-XYLOSIDASE-LIKE PROTEIN-RELATED"/>
    <property type="match status" value="1"/>
</dbReference>
<dbReference type="Pfam" id="PF01229">
    <property type="entry name" value="Glyco_hydro_39"/>
    <property type="match status" value="1"/>
</dbReference>
<evidence type="ECO:0000259" key="6">
    <source>
        <dbReference type="Pfam" id="PF01229"/>
    </source>
</evidence>
<dbReference type="Gene3D" id="3.20.20.80">
    <property type="entry name" value="Glycosidases"/>
    <property type="match status" value="1"/>
</dbReference>
<evidence type="ECO:0000313" key="7">
    <source>
        <dbReference type="EMBL" id="BBC37710.1"/>
    </source>
</evidence>
<feature type="domain" description="Glycosyl hydrolases family 39 N-terminal catalytic" evidence="6">
    <location>
        <begin position="152"/>
        <end position="283"/>
    </location>
</feature>
<accession>A0ABM7FN08</accession>
<evidence type="ECO:0000256" key="2">
    <source>
        <dbReference type="ARBA" id="ARBA00022801"/>
    </source>
</evidence>
<feature type="region of interest" description="Disordered" evidence="4">
    <location>
        <begin position="72"/>
        <end position="95"/>
    </location>
</feature>
<feature type="transmembrane region" description="Helical" evidence="5">
    <location>
        <begin position="48"/>
        <end position="66"/>
    </location>
</feature>
<dbReference type="InterPro" id="IPR017853">
    <property type="entry name" value="GH"/>
</dbReference>
<dbReference type="Proteomes" id="UP001321542">
    <property type="component" value="Chromosome"/>
</dbReference>
<organism evidence="7 8">
    <name type="scientific">Streptomyces graminofaciens</name>
    <dbReference type="NCBI Taxonomy" id="68212"/>
    <lineage>
        <taxon>Bacteria</taxon>
        <taxon>Bacillati</taxon>
        <taxon>Actinomycetota</taxon>
        <taxon>Actinomycetes</taxon>
        <taxon>Kitasatosporales</taxon>
        <taxon>Streptomycetaceae</taxon>
        <taxon>Streptomyces</taxon>
    </lineage>
</organism>
<dbReference type="PANTHER" id="PTHR12631">
    <property type="entry name" value="ALPHA-L-IDURONIDASE"/>
    <property type="match status" value="1"/>
</dbReference>
<evidence type="ECO:0000256" key="3">
    <source>
        <dbReference type="ARBA" id="ARBA00023295"/>
    </source>
</evidence>
<keyword evidence="5" id="KW-0472">Membrane</keyword>
<reference evidence="7 8" key="1">
    <citation type="journal article" date="2010" name="ChemBioChem">
        <title>Cloning and characterization of the biosynthetic gene cluster of 16-membered macrolide antibiotic FD-891: involvement of a dual functional cytochrome P450 monooxygenase catalyzing epoxidation and hydroxylation.</title>
        <authorList>
            <person name="Kudo F."/>
            <person name="Motegi A."/>
            <person name="Mizoue K."/>
            <person name="Eguchi T."/>
        </authorList>
    </citation>
    <scope>NUCLEOTIDE SEQUENCE [LARGE SCALE GENOMIC DNA]</scope>
    <source>
        <strain evidence="7 8">A-8890</strain>
    </source>
</reference>
<comment type="similarity">
    <text evidence="1">Belongs to the glycosyl hydrolase 39 family.</text>
</comment>
<keyword evidence="2" id="KW-0378">Hydrolase</keyword>
<keyword evidence="5" id="KW-1133">Transmembrane helix</keyword>
<evidence type="ECO:0000256" key="4">
    <source>
        <dbReference type="SAM" id="MobiDB-lite"/>
    </source>
</evidence>